<dbReference type="AlphaFoldDB" id="A0A9W6WHS4"/>
<dbReference type="Gene3D" id="3.40.1000.10">
    <property type="entry name" value="Mog1/PsbP, alpha/beta/alpha sandwich"/>
    <property type="match status" value="1"/>
</dbReference>
<sequence>MQIELYGGGMTVELPEGVIDASEFREIPDTQEVYVTASNNTEDYNSPNKEDSIITDLLQKVESVSNDEAILFHLNEIAKLNGDEEGKNWKLLFESKVHPTNFSTDPSYLSIAVQPAKKWGRDKDSTVLVLIICLIRIERVQTDFLITYNIPISSQQELEDLKKLENLQDGDGTVGNLAYKRIKYGQKVVDKMIETVKVIHWDLFGEQ</sequence>
<dbReference type="Pfam" id="PF04603">
    <property type="entry name" value="Mog1"/>
    <property type="match status" value="1"/>
</dbReference>
<dbReference type="GO" id="GO:0006606">
    <property type="term" value="P:protein import into nucleus"/>
    <property type="evidence" value="ECO:0007669"/>
    <property type="project" value="TreeGrafter"/>
</dbReference>
<dbReference type="EMBL" id="BSXN01001608">
    <property type="protein sequence ID" value="GME73784.1"/>
    <property type="molecule type" value="Genomic_DNA"/>
</dbReference>
<gene>
    <name evidence="4" type="ORF">Cboi02_000417600</name>
</gene>
<keyword evidence="5" id="KW-1185">Reference proteome</keyword>
<comment type="caution">
    <text evidence="4">The sequence shown here is derived from an EMBL/GenBank/DDBJ whole genome shotgun (WGS) entry which is preliminary data.</text>
</comment>
<dbReference type="PANTHER" id="PTHR15837">
    <property type="entry name" value="RAN GUANINE NUCLEOTIDE RELEASE FACTOR"/>
    <property type="match status" value="1"/>
</dbReference>
<evidence type="ECO:0000256" key="2">
    <source>
        <dbReference type="ARBA" id="ARBA00022448"/>
    </source>
</evidence>
<dbReference type="GO" id="GO:0031267">
    <property type="term" value="F:small GTPase binding"/>
    <property type="evidence" value="ECO:0007669"/>
    <property type="project" value="TreeGrafter"/>
</dbReference>
<proteinExistence type="inferred from homology"/>
<accession>A0A9W6WHS4</accession>
<dbReference type="InterPro" id="IPR016123">
    <property type="entry name" value="Mog1/PsbP_a/b/a-sand"/>
</dbReference>
<organism evidence="4 5">
    <name type="scientific">Candida boidinii</name>
    <name type="common">Yeast</name>
    <dbReference type="NCBI Taxonomy" id="5477"/>
    <lineage>
        <taxon>Eukaryota</taxon>
        <taxon>Fungi</taxon>
        <taxon>Dikarya</taxon>
        <taxon>Ascomycota</taxon>
        <taxon>Saccharomycotina</taxon>
        <taxon>Pichiomycetes</taxon>
        <taxon>Pichiales</taxon>
        <taxon>Pichiaceae</taxon>
        <taxon>Ogataea</taxon>
        <taxon>Ogataea/Candida clade</taxon>
    </lineage>
</organism>
<evidence type="ECO:0000256" key="1">
    <source>
        <dbReference type="ARBA" id="ARBA00010307"/>
    </source>
</evidence>
<comment type="similarity">
    <text evidence="1">Belongs to the MOG1 family.</text>
</comment>
<keyword evidence="2" id="KW-0813">Transport</keyword>
<evidence type="ECO:0000313" key="5">
    <source>
        <dbReference type="Proteomes" id="UP001165120"/>
    </source>
</evidence>
<dbReference type="Proteomes" id="UP001165120">
    <property type="component" value="Unassembled WGS sequence"/>
</dbReference>
<dbReference type="PANTHER" id="PTHR15837:SF0">
    <property type="entry name" value="RAN GUANINE NUCLEOTIDE RELEASE FACTOR"/>
    <property type="match status" value="1"/>
</dbReference>
<dbReference type="SUPFAM" id="SSF55724">
    <property type="entry name" value="Mog1p/PsbP-like"/>
    <property type="match status" value="1"/>
</dbReference>
<keyword evidence="3" id="KW-0653">Protein transport</keyword>
<protein>
    <submittedName>
        <fullName evidence="4">Unnamed protein product</fullName>
    </submittedName>
</protein>
<evidence type="ECO:0000313" key="4">
    <source>
        <dbReference type="EMBL" id="GME73784.1"/>
    </source>
</evidence>
<name>A0A9W6WHS4_CANBO</name>
<dbReference type="InterPro" id="IPR007681">
    <property type="entry name" value="Mog1"/>
</dbReference>
<evidence type="ECO:0000256" key="3">
    <source>
        <dbReference type="ARBA" id="ARBA00022927"/>
    </source>
</evidence>
<dbReference type="GO" id="GO:0005634">
    <property type="term" value="C:nucleus"/>
    <property type="evidence" value="ECO:0007669"/>
    <property type="project" value="TreeGrafter"/>
</dbReference>
<reference evidence="4" key="1">
    <citation type="submission" date="2023-04" db="EMBL/GenBank/DDBJ databases">
        <title>Candida boidinii NBRC 10035.</title>
        <authorList>
            <person name="Ichikawa N."/>
            <person name="Sato H."/>
            <person name="Tonouchi N."/>
        </authorList>
    </citation>
    <scope>NUCLEOTIDE SEQUENCE</scope>
    <source>
        <strain evidence="4">NBRC 10035</strain>
    </source>
</reference>
<dbReference type="GO" id="GO:0005085">
    <property type="term" value="F:guanyl-nucleotide exchange factor activity"/>
    <property type="evidence" value="ECO:0007669"/>
    <property type="project" value="TreeGrafter"/>
</dbReference>